<name>A0A0D2CEA3_9EURO</name>
<dbReference type="HOGENOM" id="CLU_688877_0_0_1"/>
<reference evidence="2 3" key="1">
    <citation type="submission" date="2015-01" db="EMBL/GenBank/DDBJ databases">
        <title>The Genome Sequence of Cladophialophora immunda CBS83496.</title>
        <authorList>
            <consortium name="The Broad Institute Genomics Platform"/>
            <person name="Cuomo C."/>
            <person name="de Hoog S."/>
            <person name="Gorbushina A."/>
            <person name="Stielow B."/>
            <person name="Teixiera M."/>
            <person name="Abouelleil A."/>
            <person name="Chapman S.B."/>
            <person name="Priest M."/>
            <person name="Young S.K."/>
            <person name="Wortman J."/>
            <person name="Nusbaum C."/>
            <person name="Birren B."/>
        </authorList>
    </citation>
    <scope>NUCLEOTIDE SEQUENCE [LARGE SCALE GENOMIC DNA]</scope>
    <source>
        <strain evidence="2 3">CBS 83496</strain>
    </source>
</reference>
<gene>
    <name evidence="2" type="ORF">PV07_12709</name>
</gene>
<dbReference type="GeneID" id="27351903"/>
<evidence type="ECO:0000256" key="1">
    <source>
        <dbReference type="SAM" id="MobiDB-lite"/>
    </source>
</evidence>
<feature type="non-terminal residue" evidence="2">
    <location>
        <position position="1"/>
    </location>
</feature>
<feature type="compositionally biased region" description="Polar residues" evidence="1">
    <location>
        <begin position="191"/>
        <end position="207"/>
    </location>
</feature>
<feature type="region of interest" description="Disordered" evidence="1">
    <location>
        <begin position="177"/>
        <end position="213"/>
    </location>
</feature>
<dbReference type="VEuPathDB" id="FungiDB:PV07_12709"/>
<dbReference type="Proteomes" id="UP000054466">
    <property type="component" value="Unassembled WGS sequence"/>
</dbReference>
<feature type="compositionally biased region" description="Low complexity" evidence="1">
    <location>
        <begin position="257"/>
        <end position="275"/>
    </location>
</feature>
<sequence>LTHVLSKVESFCKAMEAKYKPILNTEVPIQKYAQLLMSLMVRRMYVMILHRYLNNISNKVPEGPANFTIQAGLLAMENAMAMEQIPELRRWKWYNGAYQQWDIALLLLTVIINQQPTPQDADRIWNVIDFVFEPELSLSRTQRAGAIIAAVRDRTAVYRDTRRIWIPVSMKDALDERRKSSELSMMDKGQIDTSSSLNPSATTSTPLPNAGRGDLTFSADQPWICDVKYLPLSNAGHPTQFVSSQFLAPASARQQSQLLSQSQSKSQLQPQQTPPWIDANQASRGQHIDFNNPSDSGTNDSWPPLITTDGVNRRTILEPDPQTPPPLQAIQPFLEVVPWQLPNGGGSPFGINSGFSSDQINILQFQHSSWNDIAILDIDGMCRPTESGWVYGFATSDVFS</sequence>
<protein>
    <recommendedName>
        <fullName evidence="4">Transcription factor domain-containing protein</fullName>
    </recommendedName>
</protein>
<dbReference type="EMBL" id="KN847116">
    <property type="protein sequence ID" value="KIW21879.1"/>
    <property type="molecule type" value="Genomic_DNA"/>
</dbReference>
<organism evidence="2 3">
    <name type="scientific">Cladophialophora immunda</name>
    <dbReference type="NCBI Taxonomy" id="569365"/>
    <lineage>
        <taxon>Eukaryota</taxon>
        <taxon>Fungi</taxon>
        <taxon>Dikarya</taxon>
        <taxon>Ascomycota</taxon>
        <taxon>Pezizomycotina</taxon>
        <taxon>Eurotiomycetes</taxon>
        <taxon>Chaetothyriomycetidae</taxon>
        <taxon>Chaetothyriales</taxon>
        <taxon>Herpotrichiellaceae</taxon>
        <taxon>Cladophialophora</taxon>
    </lineage>
</organism>
<dbReference type="OrthoDB" id="424974at2759"/>
<keyword evidence="3" id="KW-1185">Reference proteome</keyword>
<accession>A0A0D2CEA3</accession>
<evidence type="ECO:0000313" key="2">
    <source>
        <dbReference type="EMBL" id="KIW21879.1"/>
    </source>
</evidence>
<proteinExistence type="predicted"/>
<evidence type="ECO:0000313" key="3">
    <source>
        <dbReference type="Proteomes" id="UP000054466"/>
    </source>
</evidence>
<feature type="region of interest" description="Disordered" evidence="1">
    <location>
        <begin position="257"/>
        <end position="305"/>
    </location>
</feature>
<dbReference type="STRING" id="569365.A0A0D2CEA3"/>
<feature type="compositionally biased region" description="Polar residues" evidence="1">
    <location>
        <begin position="280"/>
        <end position="301"/>
    </location>
</feature>
<evidence type="ECO:0008006" key="4">
    <source>
        <dbReference type="Google" id="ProtNLM"/>
    </source>
</evidence>
<dbReference type="AlphaFoldDB" id="A0A0D2CEA3"/>
<dbReference type="RefSeq" id="XP_016242095.1">
    <property type="nucleotide sequence ID" value="XM_016400259.1"/>
</dbReference>